<feature type="chain" id="PRO_5003858678" description="Lipoprotein" evidence="1">
    <location>
        <begin position="21"/>
        <end position="608"/>
    </location>
</feature>
<dbReference type="PANTHER" id="PTHR33361:SF16">
    <property type="entry name" value="DUF885 DOMAIN-CONTAINING PROTEIN"/>
    <property type="match status" value="1"/>
</dbReference>
<dbReference type="PROSITE" id="PS51257">
    <property type="entry name" value="PROKAR_LIPOPROTEIN"/>
    <property type="match status" value="1"/>
</dbReference>
<reference evidence="2 3" key="1">
    <citation type="journal article" date="2012" name="J. Bacteriol.">
        <title>Genome Sequence of Gallaecimonas xiamenensis Type Strain 3-C-1.</title>
        <authorList>
            <person name="Lai Q."/>
            <person name="Wang L."/>
            <person name="Wang W."/>
            <person name="Shao Z."/>
        </authorList>
    </citation>
    <scope>NUCLEOTIDE SEQUENCE [LARGE SCALE GENOMIC DNA]</scope>
    <source>
        <strain evidence="2 3">3-C-1</strain>
    </source>
</reference>
<evidence type="ECO:0008006" key="4">
    <source>
        <dbReference type="Google" id="ProtNLM"/>
    </source>
</evidence>
<keyword evidence="1" id="KW-0732">Signal</keyword>
<name>K2IZ15_9GAMM</name>
<dbReference type="EMBL" id="AMRI01000007">
    <property type="protein sequence ID" value="EKE75706.1"/>
    <property type="molecule type" value="Genomic_DNA"/>
</dbReference>
<sequence length="608" mass="69008">MVFRIPALALAVTLALGGCAQSPRTAEHKAPVVLSEAQLHDKAQALFQAYFDAEVAASPMWQTQLGMDTNKGKWDDISDKADDDRLARAKLMLEKLAQLDKARLNDQDSLSLTLLEQQLKDTLASDKWRHYDYPVNQMYGWHSQPAAFLINSHRIDNNSDAWAYVHRLRAIPALLEQLETNLSQRAQQGIVAPAFVFEHVQGDIQNLTRGFPFEAGAEDNVLLADFKAKLDKVKGVNRYRLLSEAKEALRTKVGPAYEHLSAVISELAQSADSKAGAWKFPQGDAYYQWRLKEITTTDLDAQQIHQIGLEQVARIHREMNAIKDKVGFKGDLKAFFDYLRTDERFFYSNDEAGRDRYLAEATALIDDMKDRLPALFGLMPKAELDVKAVEPFREKSAGKAFYQGPAPDGSRPGRYYVNLYNMKDMPVYQMAALAYHEGIPGHHMQIAIAQELKDIPMFRRYAHYTAYIEGWGLYAEEVPKEIGLYQDPYSDFGRLAMELWRACRLVVDTGIHAKHWSREQAIDYLLANTPNPKGDVVKAIERYIVMPGQATAYMIGKLKIMELRHKAQKALGNRFDIRAFHDEVLRSGPLPLNVLESRIDQWMATQSI</sequence>
<dbReference type="eggNOG" id="COG4805">
    <property type="taxonomic scope" value="Bacteria"/>
</dbReference>
<dbReference type="Pfam" id="PF05960">
    <property type="entry name" value="DUF885"/>
    <property type="match status" value="1"/>
</dbReference>
<proteinExistence type="predicted"/>
<dbReference type="PATRIC" id="fig|745411.4.peg.1288"/>
<dbReference type="InterPro" id="IPR010281">
    <property type="entry name" value="DUF885"/>
</dbReference>
<organism evidence="2 3">
    <name type="scientific">Gallaecimonas xiamenensis 3-C-1</name>
    <dbReference type="NCBI Taxonomy" id="745411"/>
    <lineage>
        <taxon>Bacteria</taxon>
        <taxon>Pseudomonadati</taxon>
        <taxon>Pseudomonadota</taxon>
        <taxon>Gammaproteobacteria</taxon>
        <taxon>Enterobacterales</taxon>
        <taxon>Gallaecimonadaceae</taxon>
        <taxon>Gallaecimonas</taxon>
    </lineage>
</organism>
<dbReference type="Proteomes" id="UP000006755">
    <property type="component" value="Unassembled WGS sequence"/>
</dbReference>
<dbReference type="PANTHER" id="PTHR33361">
    <property type="entry name" value="GLR0591 PROTEIN"/>
    <property type="match status" value="1"/>
</dbReference>
<feature type="signal peptide" evidence="1">
    <location>
        <begin position="1"/>
        <end position="20"/>
    </location>
</feature>
<comment type="caution">
    <text evidence="2">The sequence shown here is derived from an EMBL/GenBank/DDBJ whole genome shotgun (WGS) entry which is preliminary data.</text>
</comment>
<protein>
    <recommendedName>
        <fullName evidence="4">Lipoprotein</fullName>
    </recommendedName>
</protein>
<dbReference type="STRING" id="745411.B3C1_06488"/>
<dbReference type="AlphaFoldDB" id="K2IZ15"/>
<accession>K2IZ15</accession>
<evidence type="ECO:0000313" key="3">
    <source>
        <dbReference type="Proteomes" id="UP000006755"/>
    </source>
</evidence>
<evidence type="ECO:0000256" key="1">
    <source>
        <dbReference type="SAM" id="SignalP"/>
    </source>
</evidence>
<evidence type="ECO:0000313" key="2">
    <source>
        <dbReference type="EMBL" id="EKE75706.1"/>
    </source>
</evidence>
<gene>
    <name evidence="2" type="ORF">B3C1_06488</name>
</gene>
<keyword evidence="3" id="KW-1185">Reference proteome</keyword>